<proteinExistence type="inferred from homology"/>
<evidence type="ECO:0000256" key="6">
    <source>
        <dbReference type="ARBA" id="ARBA00023136"/>
    </source>
</evidence>
<evidence type="ECO:0000256" key="3">
    <source>
        <dbReference type="ARBA" id="ARBA00022692"/>
    </source>
</evidence>
<feature type="transmembrane region" description="Helical" evidence="7">
    <location>
        <begin position="21"/>
        <end position="41"/>
    </location>
</feature>
<dbReference type="AlphaFoldDB" id="A0A9P7QMV0"/>
<comment type="similarity">
    <text evidence="2 7">Belongs to the derlin family.</text>
</comment>
<evidence type="ECO:0000313" key="9">
    <source>
        <dbReference type="EMBL" id="KAG6300632.1"/>
    </source>
</evidence>
<protein>
    <recommendedName>
        <fullName evidence="7">Derlin</fullName>
    </recommendedName>
</protein>
<gene>
    <name evidence="9" type="ORF">E4U09_006622</name>
</gene>
<comment type="caution">
    <text evidence="9">The sequence shown here is derived from an EMBL/GenBank/DDBJ whole genome shotgun (WGS) entry which is preliminary data.</text>
</comment>
<keyword evidence="3 7" id="KW-0812">Transmembrane</keyword>
<evidence type="ECO:0000256" key="8">
    <source>
        <dbReference type="SAM" id="MobiDB-lite"/>
    </source>
</evidence>
<accession>A0A9P7QMV0</accession>
<dbReference type="GO" id="GO:0005789">
    <property type="term" value="C:endoplasmic reticulum membrane"/>
    <property type="evidence" value="ECO:0007669"/>
    <property type="project" value="UniProtKB-SubCell"/>
</dbReference>
<name>A0A9P7QMV0_9HYPO</name>
<dbReference type="GO" id="GO:0006950">
    <property type="term" value="P:response to stress"/>
    <property type="evidence" value="ECO:0007669"/>
    <property type="project" value="UniProtKB-ARBA"/>
</dbReference>
<dbReference type="Pfam" id="PF04511">
    <property type="entry name" value="DER1"/>
    <property type="match status" value="1"/>
</dbReference>
<organism evidence="9 10">
    <name type="scientific">Claviceps aff. purpurea</name>
    <dbReference type="NCBI Taxonomy" id="1967640"/>
    <lineage>
        <taxon>Eukaryota</taxon>
        <taxon>Fungi</taxon>
        <taxon>Dikarya</taxon>
        <taxon>Ascomycota</taxon>
        <taxon>Pezizomycotina</taxon>
        <taxon>Sordariomycetes</taxon>
        <taxon>Hypocreomycetidae</taxon>
        <taxon>Hypocreales</taxon>
        <taxon>Clavicipitaceae</taxon>
        <taxon>Claviceps</taxon>
    </lineage>
</organism>
<dbReference type="Proteomes" id="UP000707071">
    <property type="component" value="Unassembled WGS sequence"/>
</dbReference>
<comment type="subcellular location">
    <subcellularLocation>
        <location evidence="1 7">Endoplasmic reticulum membrane</location>
        <topology evidence="1 7">Multi-pass membrane protein</topology>
    </subcellularLocation>
</comment>
<feature type="transmembrane region" description="Helical" evidence="7">
    <location>
        <begin position="53"/>
        <end position="77"/>
    </location>
</feature>
<feature type="transmembrane region" description="Helical" evidence="7">
    <location>
        <begin position="143"/>
        <end position="165"/>
    </location>
</feature>
<sequence>MDVALENFMRLPPMSRTIATFTFVVSAGVVLGMLPAKYFIFHPFYLFRFPPQIWRLATSFLVTSPGIGLLFDTYFLYTYLCQLEVGNPRFPRKEDLIWYLLFVCGTILVTNHLTGFGFMTFLPALILAMAYTVTQEQSGANVNYMFITMPAQMMPYAMLAINLLFPGGAMNLLLQLHGLFAGHLFDFLTKTWPNYGGGRNVLSTPAVLSRLVQSAGSVFQGRFGGLAPRPGGQRLGGGASGGAVGPSANHSGGPLPDSWRTRGAGQRLG</sequence>
<dbReference type="SUPFAM" id="SSF144091">
    <property type="entry name" value="Rhomboid-like"/>
    <property type="match status" value="1"/>
</dbReference>
<dbReference type="EMBL" id="SRRH01000061">
    <property type="protein sequence ID" value="KAG6300632.1"/>
    <property type="molecule type" value="Genomic_DNA"/>
</dbReference>
<keyword evidence="6 7" id="KW-0472">Membrane</keyword>
<feature type="region of interest" description="Disordered" evidence="8">
    <location>
        <begin position="230"/>
        <end position="269"/>
    </location>
</feature>
<evidence type="ECO:0000256" key="4">
    <source>
        <dbReference type="ARBA" id="ARBA00022824"/>
    </source>
</evidence>
<evidence type="ECO:0000256" key="1">
    <source>
        <dbReference type="ARBA" id="ARBA00004477"/>
    </source>
</evidence>
<evidence type="ECO:0000256" key="2">
    <source>
        <dbReference type="ARBA" id="ARBA00008917"/>
    </source>
</evidence>
<dbReference type="InterPro" id="IPR035952">
    <property type="entry name" value="Rhomboid-like_sf"/>
</dbReference>
<keyword evidence="4 7" id="KW-0256">Endoplasmic reticulum</keyword>
<dbReference type="InterPro" id="IPR007599">
    <property type="entry name" value="DER1"/>
</dbReference>
<feature type="transmembrane region" description="Helical" evidence="7">
    <location>
        <begin position="98"/>
        <end position="131"/>
    </location>
</feature>
<comment type="function">
    <text evidence="7">May be involved in the degradation of misfolded endoplasmic reticulum (ER) luminal proteins.</text>
</comment>
<evidence type="ECO:0000256" key="7">
    <source>
        <dbReference type="RuleBase" id="RU363059"/>
    </source>
</evidence>
<dbReference type="PANTHER" id="PTHR11009">
    <property type="entry name" value="DER1-LIKE PROTEIN, DERLIN"/>
    <property type="match status" value="1"/>
</dbReference>
<evidence type="ECO:0000256" key="5">
    <source>
        <dbReference type="ARBA" id="ARBA00022989"/>
    </source>
</evidence>
<evidence type="ECO:0000313" key="10">
    <source>
        <dbReference type="Proteomes" id="UP000707071"/>
    </source>
</evidence>
<feature type="compositionally biased region" description="Gly residues" evidence="8">
    <location>
        <begin position="233"/>
        <end position="244"/>
    </location>
</feature>
<keyword evidence="5 7" id="KW-1133">Transmembrane helix</keyword>
<reference evidence="9 10" key="1">
    <citation type="journal article" date="2020" name="bioRxiv">
        <title>Whole genome comparisons of ergot fungi reveals the divergence and evolution of species within the genus Claviceps are the result of varying mechanisms driving genome evolution and host range expansion.</title>
        <authorList>
            <person name="Wyka S.A."/>
            <person name="Mondo S.J."/>
            <person name="Liu M."/>
            <person name="Dettman J."/>
            <person name="Nalam V."/>
            <person name="Broders K.D."/>
        </authorList>
    </citation>
    <scope>NUCLEOTIDE SEQUENCE [LARGE SCALE GENOMIC DNA]</scope>
    <source>
        <strain evidence="9 10">Clav52</strain>
    </source>
</reference>
<keyword evidence="10" id="KW-1185">Reference proteome</keyword>